<keyword evidence="2" id="KW-0812">Transmembrane</keyword>
<dbReference type="RefSeq" id="WP_109414932.1">
    <property type="nucleotide sequence ID" value="NZ_QEAS01000004.1"/>
</dbReference>
<dbReference type="EMBL" id="QEAS01000004">
    <property type="protein sequence ID" value="PWG81448.1"/>
    <property type="molecule type" value="Genomic_DNA"/>
</dbReference>
<dbReference type="GO" id="GO:0048038">
    <property type="term" value="F:quinone binding"/>
    <property type="evidence" value="ECO:0007669"/>
    <property type="project" value="UniProtKB-UniRule"/>
</dbReference>
<dbReference type="GO" id="GO:0005886">
    <property type="term" value="C:plasma membrane"/>
    <property type="evidence" value="ECO:0007669"/>
    <property type="project" value="UniProtKB-SubCell"/>
</dbReference>
<evidence type="ECO:0000256" key="2">
    <source>
        <dbReference type="RuleBase" id="RU004429"/>
    </source>
</evidence>
<dbReference type="Gene3D" id="1.20.120.1200">
    <property type="entry name" value="NADH-ubiquinone/plastoquinone oxidoreductase chain 6, subunit NuoJ"/>
    <property type="match status" value="1"/>
</dbReference>
<keyword evidence="2" id="KW-0874">Quinone</keyword>
<evidence type="ECO:0000256" key="1">
    <source>
        <dbReference type="ARBA" id="ARBA00005698"/>
    </source>
</evidence>
<keyword evidence="2" id="KW-0520">NAD</keyword>
<comment type="caution">
    <text evidence="3">The sequence shown here is derived from an EMBL/GenBank/DDBJ whole genome shotgun (WGS) entry which is preliminary data.</text>
</comment>
<gene>
    <name evidence="3" type="ORF">DDR33_06335</name>
</gene>
<dbReference type="AlphaFoldDB" id="A0A2U2PJ62"/>
<protein>
    <recommendedName>
        <fullName evidence="2">NADH-quinone oxidoreductase subunit J</fullName>
        <ecNumber evidence="2">7.1.1.-</ecNumber>
    </recommendedName>
</protein>
<organism evidence="3 4">
    <name type="scientific">Pararcticibacter amylolyticus</name>
    <dbReference type="NCBI Taxonomy" id="2173175"/>
    <lineage>
        <taxon>Bacteria</taxon>
        <taxon>Pseudomonadati</taxon>
        <taxon>Bacteroidota</taxon>
        <taxon>Sphingobacteriia</taxon>
        <taxon>Sphingobacteriales</taxon>
        <taxon>Sphingobacteriaceae</taxon>
        <taxon>Pararcticibacter</taxon>
    </lineage>
</organism>
<keyword evidence="2" id="KW-1133">Transmembrane helix</keyword>
<feature type="transmembrane region" description="Helical" evidence="2">
    <location>
        <begin position="98"/>
        <end position="116"/>
    </location>
</feature>
<accession>A0A2U2PJ62</accession>
<comment type="function">
    <text evidence="2">NDH-1 shuttles electrons from NADH, via FMN and iron-sulfur (Fe-S) centers, to quinones in the respiratory chain. Couples the redox reaction to proton translocation (for every two electrons transferred, four hydrogen ions are translocated across the cytoplasmic membrane), and thus conserves the redox energy in a proton gradient.</text>
</comment>
<comment type="subcellular location">
    <subcellularLocation>
        <location evidence="2">Cell membrane</location>
        <topology evidence="2">Multi-pass membrane protein</topology>
    </subcellularLocation>
</comment>
<feature type="transmembrane region" description="Helical" evidence="2">
    <location>
        <begin position="6"/>
        <end position="25"/>
    </location>
</feature>
<feature type="transmembrane region" description="Helical" evidence="2">
    <location>
        <begin position="59"/>
        <end position="77"/>
    </location>
</feature>
<name>A0A2U2PJ62_9SPHI</name>
<comment type="catalytic activity">
    <reaction evidence="2">
        <text>a quinone + NADH + 5 H(+)(in) = a quinol + NAD(+) + 4 H(+)(out)</text>
        <dbReference type="Rhea" id="RHEA:57888"/>
        <dbReference type="ChEBI" id="CHEBI:15378"/>
        <dbReference type="ChEBI" id="CHEBI:24646"/>
        <dbReference type="ChEBI" id="CHEBI:57540"/>
        <dbReference type="ChEBI" id="CHEBI:57945"/>
        <dbReference type="ChEBI" id="CHEBI:132124"/>
    </reaction>
</comment>
<dbReference type="PANTHER" id="PTHR33269">
    <property type="entry name" value="NADH-UBIQUINONE OXIDOREDUCTASE CHAIN 6"/>
    <property type="match status" value="1"/>
</dbReference>
<keyword evidence="2" id="KW-1003">Cell membrane</keyword>
<comment type="similarity">
    <text evidence="1 2">Belongs to the complex I subunit 6 family.</text>
</comment>
<sequence>MMAEQVVFYIFSALVLLSAFMVVVLKNQVRAIFLFFVTLFSMAGLFVFTLADFVAITQVVVYVGGVLVLMIFTFLLSNRDILNNPDATRVSAAGIHHLPGMVVAGLFFAVLIAVVLQSNPEQIEWIKNADKSTLKPTDNTIHYLGINLMTRYLVPFEVVSLLLMLALIGAAHLARKERKI</sequence>
<dbReference type="InterPro" id="IPR042106">
    <property type="entry name" value="Nuo/plastoQ_OxRdtase_6_NuoJ"/>
</dbReference>
<dbReference type="EC" id="7.1.1.-" evidence="2"/>
<feature type="transmembrane region" description="Helical" evidence="2">
    <location>
        <begin position="152"/>
        <end position="174"/>
    </location>
</feature>
<dbReference type="PANTHER" id="PTHR33269:SF17">
    <property type="entry name" value="NADH-UBIQUINONE OXIDOREDUCTASE CHAIN 6"/>
    <property type="match status" value="1"/>
</dbReference>
<dbReference type="GO" id="GO:0008137">
    <property type="term" value="F:NADH dehydrogenase (ubiquinone) activity"/>
    <property type="evidence" value="ECO:0007669"/>
    <property type="project" value="UniProtKB-UniRule"/>
</dbReference>
<keyword evidence="2" id="KW-0472">Membrane</keyword>
<proteinExistence type="inferred from homology"/>
<reference evidence="3 4" key="1">
    <citation type="submission" date="2018-04" db="EMBL/GenBank/DDBJ databases">
        <title>Pedobacter chongqingensis sp. nov., isolated from a rottenly hemp rope.</title>
        <authorList>
            <person name="Cai Y."/>
        </authorList>
    </citation>
    <scope>NUCLEOTIDE SEQUENCE [LARGE SCALE GENOMIC DNA]</scope>
    <source>
        <strain evidence="3 4">FJ4-8</strain>
    </source>
</reference>
<feature type="transmembrane region" description="Helical" evidence="2">
    <location>
        <begin position="32"/>
        <end position="53"/>
    </location>
</feature>
<dbReference type="InterPro" id="IPR001457">
    <property type="entry name" value="NADH_UbQ/plastoQ_OxRdtase_su6"/>
</dbReference>
<dbReference type="OrthoDB" id="981464at2"/>
<dbReference type="Proteomes" id="UP000245647">
    <property type="component" value="Unassembled WGS sequence"/>
</dbReference>
<keyword evidence="4" id="KW-1185">Reference proteome</keyword>
<dbReference type="Pfam" id="PF00499">
    <property type="entry name" value="Oxidored_q3"/>
    <property type="match status" value="1"/>
</dbReference>
<evidence type="ECO:0000313" key="3">
    <source>
        <dbReference type="EMBL" id="PWG81448.1"/>
    </source>
</evidence>
<evidence type="ECO:0000313" key="4">
    <source>
        <dbReference type="Proteomes" id="UP000245647"/>
    </source>
</evidence>